<evidence type="ECO:0000256" key="5">
    <source>
        <dbReference type="ARBA" id="ARBA00022553"/>
    </source>
</evidence>
<dbReference type="InterPro" id="IPR046958">
    <property type="entry name" value="RBK1/2/STUNTED"/>
</dbReference>
<comment type="catalytic activity">
    <reaction evidence="11">
        <text>L-seryl-[protein] + ATP = O-phospho-L-seryl-[protein] + ADP + H(+)</text>
        <dbReference type="Rhea" id="RHEA:17989"/>
        <dbReference type="Rhea" id="RHEA-COMP:9863"/>
        <dbReference type="Rhea" id="RHEA-COMP:11604"/>
        <dbReference type="ChEBI" id="CHEBI:15378"/>
        <dbReference type="ChEBI" id="CHEBI:29999"/>
        <dbReference type="ChEBI" id="CHEBI:30616"/>
        <dbReference type="ChEBI" id="CHEBI:83421"/>
        <dbReference type="ChEBI" id="CHEBI:456216"/>
        <dbReference type="EC" id="2.7.11.1"/>
    </reaction>
</comment>
<evidence type="ECO:0000256" key="1">
    <source>
        <dbReference type="ARBA" id="ARBA00004496"/>
    </source>
</evidence>
<dbReference type="InterPro" id="IPR011009">
    <property type="entry name" value="Kinase-like_dom_sf"/>
</dbReference>
<dbReference type="RefSeq" id="XP_022136714.1">
    <property type="nucleotide sequence ID" value="XM_022281022.1"/>
</dbReference>
<comment type="catalytic activity">
    <reaction evidence="10">
        <text>L-threonyl-[protein] + ATP = O-phospho-L-threonyl-[protein] + ADP + H(+)</text>
        <dbReference type="Rhea" id="RHEA:46608"/>
        <dbReference type="Rhea" id="RHEA-COMP:11060"/>
        <dbReference type="Rhea" id="RHEA-COMP:11605"/>
        <dbReference type="ChEBI" id="CHEBI:15378"/>
        <dbReference type="ChEBI" id="CHEBI:30013"/>
        <dbReference type="ChEBI" id="CHEBI:30616"/>
        <dbReference type="ChEBI" id="CHEBI:61977"/>
        <dbReference type="ChEBI" id="CHEBI:456216"/>
        <dbReference type="EC" id="2.7.11.1"/>
    </reaction>
</comment>
<dbReference type="PROSITE" id="PS00108">
    <property type="entry name" value="PROTEIN_KINASE_ST"/>
    <property type="match status" value="1"/>
</dbReference>
<dbReference type="OrthoDB" id="4062651at2759"/>
<evidence type="ECO:0000256" key="2">
    <source>
        <dbReference type="ARBA" id="ARBA00012513"/>
    </source>
</evidence>
<dbReference type="InterPro" id="IPR000719">
    <property type="entry name" value="Prot_kinase_dom"/>
</dbReference>
<dbReference type="Proteomes" id="UP000504603">
    <property type="component" value="Unplaced"/>
</dbReference>
<evidence type="ECO:0000256" key="7">
    <source>
        <dbReference type="ARBA" id="ARBA00022741"/>
    </source>
</evidence>
<dbReference type="AlphaFoldDB" id="A0A6J1C547"/>
<dbReference type="SUPFAM" id="SSF56112">
    <property type="entry name" value="Protein kinase-like (PK-like)"/>
    <property type="match status" value="1"/>
</dbReference>
<evidence type="ECO:0000259" key="14">
    <source>
        <dbReference type="PROSITE" id="PS50011"/>
    </source>
</evidence>
<dbReference type="PANTHER" id="PTHR47987:SF7">
    <property type="entry name" value="PROTEIN KINASE SUPERFAMILY PROTEIN"/>
    <property type="match status" value="1"/>
</dbReference>
<feature type="region of interest" description="Disordered" evidence="13">
    <location>
        <begin position="23"/>
        <end position="93"/>
    </location>
</feature>
<evidence type="ECO:0000256" key="12">
    <source>
        <dbReference type="ARBA" id="ARBA00063228"/>
    </source>
</evidence>
<evidence type="ECO:0000256" key="4">
    <source>
        <dbReference type="ARBA" id="ARBA00022527"/>
    </source>
</evidence>
<dbReference type="Pfam" id="PF00069">
    <property type="entry name" value="Pkinase"/>
    <property type="match status" value="1"/>
</dbReference>
<dbReference type="Gene3D" id="3.30.200.20">
    <property type="entry name" value="Phosphorylase Kinase, domain 1"/>
    <property type="match status" value="1"/>
</dbReference>
<dbReference type="PROSITE" id="PS50011">
    <property type="entry name" value="PROTEIN_KINASE_DOM"/>
    <property type="match status" value="1"/>
</dbReference>
<dbReference type="Gene3D" id="1.10.510.10">
    <property type="entry name" value="Transferase(Phosphotransferase) domain 1"/>
    <property type="match status" value="1"/>
</dbReference>
<evidence type="ECO:0000256" key="11">
    <source>
        <dbReference type="ARBA" id="ARBA00048679"/>
    </source>
</evidence>
<dbReference type="SMART" id="SM00220">
    <property type="entry name" value="S_TKc"/>
    <property type="match status" value="1"/>
</dbReference>
<evidence type="ECO:0000313" key="15">
    <source>
        <dbReference type="Proteomes" id="UP000504603"/>
    </source>
</evidence>
<comment type="subunit">
    <text evidence="12">Interacts with ARAC5 and ARAC10.</text>
</comment>
<keyword evidence="15" id="KW-1185">Reference proteome</keyword>
<sequence>MTVQVEIKDQTKEILETDIEDGVAGKQRKEIAETEAERGTMMIKGEAEAEYSGDEQSPRGVFEIQILGTDSDKSESSSGGGDGDGDEDGDGGALSVLEKHVVPGALLQEAIGIPWKAMIGCIKKKPLWKLSTIPLLTASYDISRKNFRKKLARIRSADDAITCDDIPFCKPSWRNYGFSELAAATNNFSPENLLGKGGQAEVYKGCLTNGQIVAVKRLMKKEKENEERTADFLSELGIIAHINHPNAARLLGFGIDGGLYLVLEFCPRGSFASALFGSESLEWKIRFKVAVGVAEGLNYLHRECPRRIIHRDIKASNILLAENCDPLISDFGLAKWLPQNWAHHVVFPIEGTFGYLAPEYFMHGIIDEKTDVFAYGVLLLELITGRRAVDSSRQSLVIWAKPLLDSNSFKELTDPKLGDDYDQTEMRRTMLAASMCINHSSSLRPHMNRVVQLLKGEDGPLDQIKHKSMDVDRSLLLEACDLEDYTCSNYLDDLSRHRELVLE</sequence>
<accession>A0A6J1C547</accession>
<reference evidence="16" key="1">
    <citation type="submission" date="2025-08" db="UniProtKB">
        <authorList>
            <consortium name="RefSeq"/>
        </authorList>
    </citation>
    <scope>IDENTIFICATION</scope>
    <source>
        <strain evidence="16">OHB3-1</strain>
    </source>
</reference>
<dbReference type="GO" id="GO:0051020">
    <property type="term" value="F:GTPase binding"/>
    <property type="evidence" value="ECO:0007669"/>
    <property type="project" value="UniProtKB-ARBA"/>
</dbReference>
<evidence type="ECO:0000256" key="13">
    <source>
        <dbReference type="SAM" id="MobiDB-lite"/>
    </source>
</evidence>
<keyword evidence="3" id="KW-0963">Cytoplasm</keyword>
<dbReference type="InterPro" id="IPR008271">
    <property type="entry name" value="Ser/Thr_kinase_AS"/>
</dbReference>
<proteinExistence type="predicted"/>
<evidence type="ECO:0000256" key="3">
    <source>
        <dbReference type="ARBA" id="ARBA00022490"/>
    </source>
</evidence>
<organism evidence="15 16">
    <name type="scientific">Momordica charantia</name>
    <name type="common">Bitter gourd</name>
    <name type="synonym">Balsam pear</name>
    <dbReference type="NCBI Taxonomy" id="3673"/>
    <lineage>
        <taxon>Eukaryota</taxon>
        <taxon>Viridiplantae</taxon>
        <taxon>Streptophyta</taxon>
        <taxon>Embryophyta</taxon>
        <taxon>Tracheophyta</taxon>
        <taxon>Spermatophyta</taxon>
        <taxon>Magnoliopsida</taxon>
        <taxon>eudicotyledons</taxon>
        <taxon>Gunneridae</taxon>
        <taxon>Pentapetalae</taxon>
        <taxon>rosids</taxon>
        <taxon>fabids</taxon>
        <taxon>Cucurbitales</taxon>
        <taxon>Cucurbitaceae</taxon>
        <taxon>Momordiceae</taxon>
        <taxon>Momordica</taxon>
    </lineage>
</organism>
<feature type="compositionally biased region" description="Basic and acidic residues" evidence="13">
    <location>
        <begin position="27"/>
        <end position="38"/>
    </location>
</feature>
<keyword evidence="7" id="KW-0547">Nucleotide-binding</keyword>
<dbReference type="PANTHER" id="PTHR47987">
    <property type="entry name" value="OS08G0249100 PROTEIN"/>
    <property type="match status" value="1"/>
</dbReference>
<evidence type="ECO:0000256" key="8">
    <source>
        <dbReference type="ARBA" id="ARBA00022777"/>
    </source>
</evidence>
<dbReference type="KEGG" id="mcha:111008359"/>
<keyword evidence="6" id="KW-0808">Transferase</keyword>
<protein>
    <recommendedName>
        <fullName evidence="2">non-specific serine/threonine protein kinase</fullName>
        <ecNumber evidence="2">2.7.11.1</ecNumber>
    </recommendedName>
</protein>
<keyword evidence="9" id="KW-0067">ATP-binding</keyword>
<name>A0A6J1C547_MOMCH</name>
<dbReference type="GeneID" id="111008359"/>
<evidence type="ECO:0000313" key="16">
    <source>
        <dbReference type="RefSeq" id="XP_022136714.1"/>
    </source>
</evidence>
<comment type="subcellular location">
    <subcellularLocation>
        <location evidence="1">Cytoplasm</location>
    </subcellularLocation>
</comment>
<evidence type="ECO:0000256" key="9">
    <source>
        <dbReference type="ARBA" id="ARBA00022840"/>
    </source>
</evidence>
<feature type="domain" description="Protein kinase" evidence="14">
    <location>
        <begin position="188"/>
        <end position="469"/>
    </location>
</feature>
<dbReference type="GO" id="GO:0004674">
    <property type="term" value="F:protein serine/threonine kinase activity"/>
    <property type="evidence" value="ECO:0007669"/>
    <property type="project" value="UniProtKB-KW"/>
</dbReference>
<keyword evidence="4" id="KW-0723">Serine/threonine-protein kinase</keyword>
<evidence type="ECO:0000256" key="6">
    <source>
        <dbReference type="ARBA" id="ARBA00022679"/>
    </source>
</evidence>
<dbReference type="GO" id="GO:0005524">
    <property type="term" value="F:ATP binding"/>
    <property type="evidence" value="ECO:0007669"/>
    <property type="project" value="UniProtKB-KW"/>
</dbReference>
<dbReference type="FunFam" id="1.10.510.10:FF:000335">
    <property type="entry name" value="receptor-like cytosolic serine/threonine-protein kinase RBK2"/>
    <property type="match status" value="1"/>
</dbReference>
<dbReference type="FunFam" id="3.30.200.20:FF:000558">
    <property type="entry name" value="Receptor-like cytosolic serine/threonine-protein kinase RBK1"/>
    <property type="match status" value="1"/>
</dbReference>
<gene>
    <name evidence="16" type="primary">LOC111008359</name>
</gene>
<dbReference type="GO" id="GO:0005737">
    <property type="term" value="C:cytoplasm"/>
    <property type="evidence" value="ECO:0007669"/>
    <property type="project" value="UniProtKB-SubCell"/>
</dbReference>
<keyword evidence="5" id="KW-0597">Phosphoprotein</keyword>
<keyword evidence="8" id="KW-0418">Kinase</keyword>
<dbReference type="EC" id="2.7.11.1" evidence="2"/>
<evidence type="ECO:0000256" key="10">
    <source>
        <dbReference type="ARBA" id="ARBA00047899"/>
    </source>
</evidence>